<dbReference type="PANTHER" id="PTHR22977">
    <property type="entry name" value="COX ASSEMBLY MITOCHONDRIAL PROTEIN"/>
    <property type="match status" value="1"/>
</dbReference>
<sequence length="79" mass="9467">MDTHLPEHLYIEKCKNLIALLKECHKRHPFRKFLGICSSFDYQIEKCLKEERIAKAARNFEKSKEMKRKLAELSKEDDD</sequence>
<proteinExistence type="inferred from homology"/>
<dbReference type="Proteomes" id="UP001162156">
    <property type="component" value="Unassembled WGS sequence"/>
</dbReference>
<keyword evidence="7" id="KW-1185">Reference proteome</keyword>
<dbReference type="PANTHER" id="PTHR22977:SF1">
    <property type="entry name" value="COX ASSEMBLY MITOCHONDRIAL PROTEIN 2 HOMOLOG"/>
    <property type="match status" value="1"/>
</dbReference>
<evidence type="ECO:0000313" key="6">
    <source>
        <dbReference type="EMBL" id="KAJ8931358.1"/>
    </source>
</evidence>
<gene>
    <name evidence="6" type="ORF">NQ314_015737</name>
</gene>
<comment type="caution">
    <text evidence="6">The sequence shown here is derived from an EMBL/GenBank/DDBJ whole genome shotgun (WGS) entry which is preliminary data.</text>
</comment>
<comment type="similarity">
    <text evidence="2 5">Belongs to the CMC family.</text>
</comment>
<evidence type="ECO:0000256" key="4">
    <source>
        <dbReference type="ARBA" id="ARBA00023157"/>
    </source>
</evidence>
<protein>
    <recommendedName>
        <fullName evidence="5">COX assembly mitochondrial protein</fullName>
    </recommendedName>
</protein>
<dbReference type="GO" id="GO:0005739">
    <property type="term" value="C:mitochondrion"/>
    <property type="evidence" value="ECO:0007669"/>
    <property type="project" value="UniProtKB-SubCell"/>
</dbReference>
<dbReference type="InterPro" id="IPR013892">
    <property type="entry name" value="Cyt_c_biogenesis_Cmc1-like"/>
</dbReference>
<dbReference type="EMBL" id="JANEYF010004389">
    <property type="protein sequence ID" value="KAJ8931358.1"/>
    <property type="molecule type" value="Genomic_DNA"/>
</dbReference>
<keyword evidence="3 5" id="KW-0496">Mitochondrion</keyword>
<evidence type="ECO:0000256" key="3">
    <source>
        <dbReference type="ARBA" id="ARBA00023128"/>
    </source>
</evidence>
<accession>A0AAV8WXB3</accession>
<keyword evidence="4" id="KW-1015">Disulfide bond</keyword>
<evidence type="ECO:0000256" key="5">
    <source>
        <dbReference type="RuleBase" id="RU364104"/>
    </source>
</evidence>
<organism evidence="6 7">
    <name type="scientific">Rhamnusium bicolor</name>
    <dbReference type="NCBI Taxonomy" id="1586634"/>
    <lineage>
        <taxon>Eukaryota</taxon>
        <taxon>Metazoa</taxon>
        <taxon>Ecdysozoa</taxon>
        <taxon>Arthropoda</taxon>
        <taxon>Hexapoda</taxon>
        <taxon>Insecta</taxon>
        <taxon>Pterygota</taxon>
        <taxon>Neoptera</taxon>
        <taxon>Endopterygota</taxon>
        <taxon>Coleoptera</taxon>
        <taxon>Polyphaga</taxon>
        <taxon>Cucujiformia</taxon>
        <taxon>Chrysomeloidea</taxon>
        <taxon>Cerambycidae</taxon>
        <taxon>Lepturinae</taxon>
        <taxon>Rhagiini</taxon>
        <taxon>Rhamnusium</taxon>
    </lineage>
</organism>
<name>A0AAV8WXB3_9CUCU</name>
<reference evidence="6" key="1">
    <citation type="journal article" date="2023" name="Insect Mol. Biol.">
        <title>Genome sequencing provides insights into the evolution of gene families encoding plant cell wall-degrading enzymes in longhorned beetles.</title>
        <authorList>
            <person name="Shin N.R."/>
            <person name="Okamura Y."/>
            <person name="Kirsch R."/>
            <person name="Pauchet Y."/>
        </authorList>
    </citation>
    <scope>NUCLEOTIDE SEQUENCE</scope>
    <source>
        <strain evidence="6">RBIC_L_NR</strain>
    </source>
</reference>
<evidence type="ECO:0000313" key="7">
    <source>
        <dbReference type="Proteomes" id="UP001162156"/>
    </source>
</evidence>
<evidence type="ECO:0000256" key="1">
    <source>
        <dbReference type="ARBA" id="ARBA00004173"/>
    </source>
</evidence>
<dbReference type="Pfam" id="PF08583">
    <property type="entry name" value="Cmc1"/>
    <property type="match status" value="1"/>
</dbReference>
<dbReference type="AlphaFoldDB" id="A0AAV8WXB3"/>
<evidence type="ECO:0000256" key="2">
    <source>
        <dbReference type="ARBA" id="ARBA00007347"/>
    </source>
</evidence>
<comment type="subcellular location">
    <subcellularLocation>
        <location evidence="1 5">Mitochondrion</location>
    </subcellularLocation>
</comment>